<keyword evidence="1" id="KW-0812">Transmembrane</keyword>
<dbReference type="AlphaFoldDB" id="A0A975J225"/>
<proteinExistence type="predicted"/>
<feature type="transmembrane region" description="Helical" evidence="1">
    <location>
        <begin position="112"/>
        <end position="138"/>
    </location>
</feature>
<evidence type="ECO:0000313" key="2">
    <source>
        <dbReference type="EMBL" id="QUE52574.1"/>
    </source>
</evidence>
<organism evidence="2 3">
    <name type="scientific">Luteolibacter ambystomatis</name>
    <dbReference type="NCBI Taxonomy" id="2824561"/>
    <lineage>
        <taxon>Bacteria</taxon>
        <taxon>Pseudomonadati</taxon>
        <taxon>Verrucomicrobiota</taxon>
        <taxon>Verrucomicrobiia</taxon>
        <taxon>Verrucomicrobiales</taxon>
        <taxon>Verrucomicrobiaceae</taxon>
        <taxon>Luteolibacter</taxon>
    </lineage>
</organism>
<name>A0A975J225_9BACT</name>
<dbReference type="EMBL" id="CP073100">
    <property type="protein sequence ID" value="QUE52574.1"/>
    <property type="molecule type" value="Genomic_DNA"/>
</dbReference>
<gene>
    <name evidence="2" type="ORF">KBB96_06685</name>
</gene>
<accession>A0A975J225</accession>
<dbReference type="KEGG" id="lamb:KBB96_06685"/>
<dbReference type="Proteomes" id="UP000676169">
    <property type="component" value="Chromosome"/>
</dbReference>
<protein>
    <submittedName>
        <fullName evidence="2">Uncharacterized protein</fullName>
    </submittedName>
</protein>
<sequence length="159" mass="17053">MNPPPPMPPSPQMMRDAEHLRMLAIFHYVMAGLSVFGMLLGGLYVAIPLILPKAFAKMPPASGSTSAPPGFPKEVMWILTLEGLVIGIISLVAVIGFYLCGRYLSARRNRTFCFVISGLACMCAPFGTVLGIFTILVLSRPTVAALFARETEGLAVPPT</sequence>
<feature type="transmembrane region" description="Helical" evidence="1">
    <location>
        <begin position="23"/>
        <end position="51"/>
    </location>
</feature>
<feature type="transmembrane region" description="Helical" evidence="1">
    <location>
        <begin position="75"/>
        <end position="100"/>
    </location>
</feature>
<evidence type="ECO:0000313" key="3">
    <source>
        <dbReference type="Proteomes" id="UP000676169"/>
    </source>
</evidence>
<evidence type="ECO:0000256" key="1">
    <source>
        <dbReference type="SAM" id="Phobius"/>
    </source>
</evidence>
<reference evidence="2" key="1">
    <citation type="submission" date="2021-04" db="EMBL/GenBank/DDBJ databases">
        <title>Luteolibacter sp. 32A isolated from the skin of an Anderson's salamander (Ambystoma andersonii).</title>
        <authorList>
            <person name="Spergser J."/>
            <person name="Busse H.-J."/>
        </authorList>
    </citation>
    <scope>NUCLEOTIDE SEQUENCE</scope>
    <source>
        <strain evidence="2">32A</strain>
    </source>
</reference>
<dbReference type="RefSeq" id="WP_211633797.1">
    <property type="nucleotide sequence ID" value="NZ_CP073100.1"/>
</dbReference>
<keyword evidence="3" id="KW-1185">Reference proteome</keyword>
<keyword evidence="1" id="KW-1133">Transmembrane helix</keyword>
<keyword evidence="1" id="KW-0472">Membrane</keyword>